<dbReference type="EMBL" id="LSFI01000107">
    <property type="protein sequence ID" value="OAG26665.1"/>
    <property type="molecule type" value="Genomic_DNA"/>
</dbReference>
<dbReference type="SUPFAM" id="SSF50610">
    <property type="entry name" value="mu transposase, C-terminal domain"/>
    <property type="match status" value="1"/>
</dbReference>
<organism evidence="3 4">
    <name type="scientific">Thermodesulfatator autotrophicus</name>
    <dbReference type="NCBI Taxonomy" id="1795632"/>
    <lineage>
        <taxon>Bacteria</taxon>
        <taxon>Pseudomonadati</taxon>
        <taxon>Thermodesulfobacteriota</taxon>
        <taxon>Thermodesulfobacteria</taxon>
        <taxon>Thermodesulfobacteriales</taxon>
        <taxon>Thermodesulfatatoraceae</taxon>
        <taxon>Thermodesulfatator</taxon>
    </lineage>
</organism>
<comment type="caution">
    <text evidence="3">The sequence shown here is derived from an EMBL/GenBank/DDBJ whole genome shotgun (WGS) entry which is preliminary data.</text>
</comment>
<dbReference type="OrthoDB" id="9814072at2"/>
<dbReference type="InterPro" id="IPR009004">
    <property type="entry name" value="Transposase_Mu_C"/>
</dbReference>
<dbReference type="Proteomes" id="UP000076964">
    <property type="component" value="Unassembled WGS sequence"/>
</dbReference>
<dbReference type="AlphaFoldDB" id="A0A177E404"/>
<evidence type="ECO:0000259" key="2">
    <source>
        <dbReference type="Pfam" id="PF09299"/>
    </source>
</evidence>
<dbReference type="Pfam" id="PF09299">
    <property type="entry name" value="Mu-transpos_C"/>
    <property type="match status" value="1"/>
</dbReference>
<keyword evidence="4" id="KW-1185">Reference proteome</keyword>
<sequence>MAQEGFRPRYADEAILATIFLYRERRPRKVDRGMIRFRNEFYTHEELLRLSGEWVEVRYDPYDPEWILVFHRGEFVCRAEAVIYSSMKDAELAARKIEEKHRRRKRFLEIYRELTRGIPDIRQFSEVPKEERPQAVFGRPKHEEPPVISEEEFERQLAELAAEPAQPEPQIDEEAFARELEERAAMQAEENGPVFVYKSDRYMYLLERLAKGEGISAEDAAFMAEFEAEMDQTEASYWDDYCRVMFEREREEITAGAVGTPAQKDIGGGEPCEMSS</sequence>
<evidence type="ECO:0000313" key="4">
    <source>
        <dbReference type="Proteomes" id="UP000076964"/>
    </source>
</evidence>
<feature type="region of interest" description="Disordered" evidence="1">
    <location>
        <begin position="255"/>
        <end position="276"/>
    </location>
</feature>
<name>A0A177E404_9BACT</name>
<feature type="region of interest" description="Disordered" evidence="1">
    <location>
        <begin position="129"/>
        <end position="148"/>
    </location>
</feature>
<protein>
    <recommendedName>
        <fullName evidence="2">Transposase-like Mu C-terminal domain-containing protein</fullName>
    </recommendedName>
</protein>
<reference evidence="3 4" key="1">
    <citation type="submission" date="2016-02" db="EMBL/GenBank/DDBJ databases">
        <title>Draft genome sequence of Thermodesulfatator sp. S606.</title>
        <authorList>
            <person name="Lai Q."/>
            <person name="Cao J."/>
            <person name="Dupont S."/>
            <person name="Shao Z."/>
            <person name="Jebbar M."/>
            <person name="Alain K."/>
        </authorList>
    </citation>
    <scope>NUCLEOTIDE SEQUENCE [LARGE SCALE GENOMIC DNA]</scope>
    <source>
        <strain evidence="3 4">S606</strain>
    </source>
</reference>
<accession>A0A177E404</accession>
<gene>
    <name evidence="3" type="ORF">TH606_11160</name>
</gene>
<proteinExistence type="predicted"/>
<evidence type="ECO:0000313" key="3">
    <source>
        <dbReference type="EMBL" id="OAG26665.1"/>
    </source>
</evidence>
<dbReference type="InterPro" id="IPR015378">
    <property type="entry name" value="Transposase-like_Mu_C"/>
</dbReference>
<feature type="domain" description="Transposase-like Mu C-terminal" evidence="2">
    <location>
        <begin position="22"/>
        <end position="78"/>
    </location>
</feature>
<evidence type="ECO:0000256" key="1">
    <source>
        <dbReference type="SAM" id="MobiDB-lite"/>
    </source>
</evidence>